<evidence type="ECO:0000313" key="8">
    <source>
        <dbReference type="EMBL" id="GGK95439.1"/>
    </source>
</evidence>
<feature type="active site" evidence="4">
    <location>
        <position position="140"/>
    </location>
</feature>
<dbReference type="PIRSF" id="PIRSF001220">
    <property type="entry name" value="L-ASNase_gatD"/>
    <property type="match status" value="1"/>
</dbReference>
<dbReference type="InterPro" id="IPR036152">
    <property type="entry name" value="Asp/glu_Ase-like_sf"/>
</dbReference>
<feature type="domain" description="L-asparaginase N-terminal" evidence="6">
    <location>
        <begin position="62"/>
        <end position="234"/>
    </location>
</feature>
<feature type="region of interest" description="Disordered" evidence="5">
    <location>
        <begin position="22"/>
        <end position="58"/>
    </location>
</feature>
<feature type="domain" description="Asparaginase/glutaminase C-terminal" evidence="7">
    <location>
        <begin position="261"/>
        <end position="372"/>
    </location>
</feature>
<dbReference type="SMART" id="SM00870">
    <property type="entry name" value="Asparaginase"/>
    <property type="match status" value="1"/>
</dbReference>
<dbReference type="Gene3D" id="3.40.50.40">
    <property type="match status" value="1"/>
</dbReference>
<evidence type="ECO:0000313" key="9">
    <source>
        <dbReference type="Proteomes" id="UP000604341"/>
    </source>
</evidence>
<keyword evidence="9" id="KW-1185">Reference proteome</keyword>
<dbReference type="PRINTS" id="PR00139">
    <property type="entry name" value="ASNGLNASE"/>
</dbReference>
<dbReference type="InterPro" id="IPR020827">
    <property type="entry name" value="Asparaginase/glutaminase_AS1"/>
</dbReference>
<evidence type="ECO:0000256" key="5">
    <source>
        <dbReference type="SAM" id="MobiDB-lite"/>
    </source>
</evidence>
<dbReference type="InterPro" id="IPR040919">
    <property type="entry name" value="Asparaginase_C"/>
</dbReference>
<reference evidence="9" key="1">
    <citation type="journal article" date="2019" name="Int. J. Syst. Evol. Microbiol.">
        <title>The Global Catalogue of Microorganisms (GCM) 10K type strain sequencing project: providing services to taxonomists for standard genome sequencing and annotation.</title>
        <authorList>
            <consortium name="The Broad Institute Genomics Platform"/>
            <consortium name="The Broad Institute Genome Sequencing Center for Infectious Disease"/>
            <person name="Wu L."/>
            <person name="Ma J."/>
        </authorList>
    </citation>
    <scope>NUCLEOTIDE SEQUENCE [LARGE SCALE GENOMIC DNA]</scope>
    <source>
        <strain evidence="9">JCM 19173</strain>
    </source>
</reference>
<organism evidence="8 9">
    <name type="scientific">Deinococcus radiotolerans</name>
    <dbReference type="NCBI Taxonomy" id="1309407"/>
    <lineage>
        <taxon>Bacteria</taxon>
        <taxon>Thermotogati</taxon>
        <taxon>Deinococcota</taxon>
        <taxon>Deinococci</taxon>
        <taxon>Deinococcales</taxon>
        <taxon>Deinococcaceae</taxon>
        <taxon>Deinococcus</taxon>
    </lineage>
</organism>
<dbReference type="InterPro" id="IPR027474">
    <property type="entry name" value="L-asparaginase_N"/>
</dbReference>
<sequence length="377" mass="39822">MRAIKALGVRERQPLPWQVVRLSGPPSPSNPQTLDPLARPPAAATTMPVMPSDATPPARAPRLALIHTGGTIASRPSPDGRGLTPQTPPALPGLEEVQVTEAQPFSLPSPHMTPAHMGQLAALIRELAPTHDGVVVTHGTDTLEETAFALHLMLDVKVPVVLTGSMRHAEEISWDGPANLLDAAHVALHPHSPGRGPLVVIGGDIFDARTVTKIHTTAVDAFGGYPGPIGRIDREGHTPRLHYFAMPEPRATYHPAHLQARVEILYAYAGWTGEGYAEAAARADGLVIAALGTGNLPAELLPLIQGTAKPVVIATRTHAGPVLPVYGYAGGGATLVEAGAIPASFLNAHKARLLLLILLGQGLTREQIQTVFERDEF</sequence>
<evidence type="ECO:0000256" key="1">
    <source>
        <dbReference type="ARBA" id="ARBA00010518"/>
    </source>
</evidence>
<comment type="caution">
    <text evidence="8">The sequence shown here is derived from an EMBL/GenBank/DDBJ whole genome shotgun (WGS) entry which is preliminary data.</text>
</comment>
<dbReference type="Pfam" id="PF00710">
    <property type="entry name" value="Asparaginase"/>
    <property type="match status" value="1"/>
</dbReference>
<dbReference type="Pfam" id="PF17763">
    <property type="entry name" value="Asparaginase_C"/>
    <property type="match status" value="1"/>
</dbReference>
<proteinExistence type="inferred from homology"/>
<dbReference type="InterPro" id="IPR006034">
    <property type="entry name" value="Asparaginase/glutaminase-like"/>
</dbReference>
<dbReference type="PANTHER" id="PTHR11707">
    <property type="entry name" value="L-ASPARAGINASE"/>
    <property type="match status" value="1"/>
</dbReference>
<dbReference type="InterPro" id="IPR027473">
    <property type="entry name" value="L-asparaginase_C"/>
</dbReference>
<dbReference type="SFLD" id="SFLDS00057">
    <property type="entry name" value="Glutaminase/Asparaginase"/>
    <property type="match status" value="1"/>
</dbReference>
<dbReference type="SUPFAM" id="SSF53774">
    <property type="entry name" value="Glutaminase/Asparaginase"/>
    <property type="match status" value="1"/>
</dbReference>
<feature type="compositionally biased region" description="Low complexity" evidence="5">
    <location>
        <begin position="40"/>
        <end position="58"/>
    </location>
</feature>
<protein>
    <submittedName>
        <fullName evidence="8">L-asparaginase</fullName>
    </submittedName>
</protein>
<evidence type="ECO:0000256" key="4">
    <source>
        <dbReference type="PROSITE-ProRule" id="PRU10100"/>
    </source>
</evidence>
<dbReference type="PROSITE" id="PS00144">
    <property type="entry name" value="ASN_GLN_ASE_1"/>
    <property type="match status" value="1"/>
</dbReference>
<keyword evidence="2" id="KW-0378">Hydrolase</keyword>
<accession>A0ABQ2FH78</accession>
<evidence type="ECO:0000256" key="3">
    <source>
        <dbReference type="PROSITE-ProRule" id="PRU10099"/>
    </source>
</evidence>
<feature type="active site" evidence="3">
    <location>
        <position position="71"/>
    </location>
</feature>
<dbReference type="EMBL" id="BMPE01000002">
    <property type="protein sequence ID" value="GGK95439.1"/>
    <property type="molecule type" value="Genomic_DNA"/>
</dbReference>
<gene>
    <name evidence="8" type="primary">ansA</name>
    <name evidence="8" type="ORF">GCM10010844_12390</name>
</gene>
<evidence type="ECO:0000259" key="6">
    <source>
        <dbReference type="Pfam" id="PF00710"/>
    </source>
</evidence>
<dbReference type="PIRSF" id="PIRSF500176">
    <property type="entry name" value="L_ASNase"/>
    <property type="match status" value="1"/>
</dbReference>
<dbReference type="InterPro" id="IPR004550">
    <property type="entry name" value="AsnASE_II"/>
</dbReference>
<dbReference type="PANTHER" id="PTHR11707:SF28">
    <property type="entry name" value="60 KDA LYSOPHOSPHOLIPASE"/>
    <property type="match status" value="1"/>
</dbReference>
<evidence type="ECO:0000259" key="7">
    <source>
        <dbReference type="Pfam" id="PF17763"/>
    </source>
</evidence>
<dbReference type="InterPro" id="IPR037152">
    <property type="entry name" value="L-asparaginase_N_sf"/>
</dbReference>
<evidence type="ECO:0000256" key="2">
    <source>
        <dbReference type="ARBA" id="ARBA00022801"/>
    </source>
</evidence>
<dbReference type="CDD" id="cd08964">
    <property type="entry name" value="L-asparaginase_II"/>
    <property type="match status" value="1"/>
</dbReference>
<dbReference type="InterPro" id="IPR027475">
    <property type="entry name" value="Asparaginase/glutaminase_AS2"/>
</dbReference>
<dbReference type="PROSITE" id="PS00917">
    <property type="entry name" value="ASN_GLN_ASE_2"/>
    <property type="match status" value="1"/>
</dbReference>
<name>A0ABQ2FH78_9DEIO</name>
<dbReference type="Gene3D" id="3.40.50.1170">
    <property type="entry name" value="L-asparaginase, N-terminal domain"/>
    <property type="match status" value="1"/>
</dbReference>
<dbReference type="Proteomes" id="UP000604341">
    <property type="component" value="Unassembled WGS sequence"/>
</dbReference>
<feature type="region of interest" description="Disordered" evidence="5">
    <location>
        <begin position="70"/>
        <end position="91"/>
    </location>
</feature>
<dbReference type="PROSITE" id="PS51732">
    <property type="entry name" value="ASN_GLN_ASE_3"/>
    <property type="match status" value="1"/>
</dbReference>
<comment type="similarity">
    <text evidence="1">Belongs to the asparaginase 1 family.</text>
</comment>